<dbReference type="PROSITE" id="PS00409">
    <property type="entry name" value="PROKAR_NTER_METHYL"/>
    <property type="match status" value="1"/>
</dbReference>
<organism evidence="2 3">
    <name type="scientific">Cellulomonas soli</name>
    <dbReference type="NCBI Taxonomy" id="931535"/>
    <lineage>
        <taxon>Bacteria</taxon>
        <taxon>Bacillati</taxon>
        <taxon>Actinomycetota</taxon>
        <taxon>Actinomycetes</taxon>
        <taxon>Micrococcales</taxon>
        <taxon>Cellulomonadaceae</taxon>
        <taxon>Cellulomonas</taxon>
    </lineage>
</organism>
<keyword evidence="1" id="KW-0812">Transmembrane</keyword>
<gene>
    <name evidence="2" type="ORF">CSO01_08270</name>
</gene>
<keyword evidence="3" id="KW-1185">Reference proteome</keyword>
<proteinExistence type="predicted"/>
<dbReference type="Pfam" id="PF07963">
    <property type="entry name" value="N_methyl"/>
    <property type="match status" value="1"/>
</dbReference>
<evidence type="ECO:0000313" key="2">
    <source>
        <dbReference type="EMBL" id="GEP68112.1"/>
    </source>
</evidence>
<feature type="transmembrane region" description="Helical" evidence="1">
    <location>
        <begin position="21"/>
        <end position="43"/>
    </location>
</feature>
<dbReference type="RefSeq" id="WP_146951862.1">
    <property type="nucleotide sequence ID" value="NZ_BAABBJ010000015.1"/>
</dbReference>
<keyword evidence="1" id="KW-1133">Transmembrane helix</keyword>
<accession>A0A512PAI2</accession>
<dbReference type="OrthoDB" id="5244741at2"/>
<protein>
    <recommendedName>
        <fullName evidence="4">Prepilin-type N-terminal cleavage/methylation domain-containing protein</fullName>
    </recommendedName>
</protein>
<dbReference type="EMBL" id="BKAL01000002">
    <property type="protein sequence ID" value="GEP68112.1"/>
    <property type="molecule type" value="Genomic_DNA"/>
</dbReference>
<dbReference type="InterPro" id="IPR012902">
    <property type="entry name" value="N_methyl_site"/>
</dbReference>
<evidence type="ECO:0000313" key="3">
    <source>
        <dbReference type="Proteomes" id="UP000321798"/>
    </source>
</evidence>
<evidence type="ECO:0008006" key="4">
    <source>
        <dbReference type="Google" id="ProtNLM"/>
    </source>
</evidence>
<dbReference type="AlphaFoldDB" id="A0A512PAI2"/>
<dbReference type="NCBIfam" id="TIGR02532">
    <property type="entry name" value="IV_pilin_GFxxxE"/>
    <property type="match status" value="1"/>
</dbReference>
<keyword evidence="1" id="KW-0472">Membrane</keyword>
<dbReference type="SUPFAM" id="SSF54523">
    <property type="entry name" value="Pili subunits"/>
    <property type="match status" value="1"/>
</dbReference>
<dbReference type="Proteomes" id="UP000321798">
    <property type="component" value="Unassembled WGS sequence"/>
</dbReference>
<evidence type="ECO:0000256" key="1">
    <source>
        <dbReference type="SAM" id="Phobius"/>
    </source>
</evidence>
<reference evidence="2 3" key="1">
    <citation type="submission" date="2019-07" db="EMBL/GenBank/DDBJ databases">
        <title>Whole genome shotgun sequence of Cellulomonas soli NBRC 109434.</title>
        <authorList>
            <person name="Hosoyama A."/>
            <person name="Uohara A."/>
            <person name="Ohji S."/>
            <person name="Ichikawa N."/>
        </authorList>
    </citation>
    <scope>NUCLEOTIDE SEQUENCE [LARGE SCALE GENOMIC DNA]</scope>
    <source>
        <strain evidence="2 3">NBRC 109434</strain>
    </source>
</reference>
<sequence>MKIRTHEQSATRRPLDAGFTLIEIVIAMVILGAMAAAVIGIILQTQSLGVSNRSRVAAANLASREIDMVRQEFGSTKNGPLNLANAGLVTNPHQLAGGTTGSPLVVDGTPYTVTRSAQWDITGTGGSACEGGSLVQYPKLAVTVSVTWPNMGSVQPVVQTAGLAPDKSRGVPSGASFIAASVVDQSATPLIGVAVTTASGGSSTTGYTDATGCAVIQVTPDATAGTTYTVQVADTGYVDMSGATNPSKSTGVLTKGTLYSGASFTVAHPGTINIHLVRADGQPLSNAQVAGATISLVASEYTGASGTTTRTVTGVTTAIGGLWPTDYGAYFGTTPPAGGFSKTTLAPGGTFTFDVTFEMASATVTNLPAGTSSIVAVAAGTSTTCAAGQGVTLAAGAPTASISLLPGSYDLYASGLGFSCSAGPTAVSLAAGGNDDVPWGTTTLQLTSVPAGGTVWALNRAASGVSSLSTCPGASGAGAVNIDGARSGAVALPAGTWFVYQTNGAATGTCTSYPDLISPVTAAYGLANTRVWTATPSTTTLTLKQIPKTRYFVVSSSAAPTCTKTSVSPSTAQAGPTASNNALLSVTVDRPISGTTKFYAFVWDKGAGTCTSSGRFDVGPATAPLDKNAGSATTVGP</sequence>
<dbReference type="InterPro" id="IPR045584">
    <property type="entry name" value="Pilin-like"/>
</dbReference>
<name>A0A512PAI2_9CELL</name>
<comment type="caution">
    <text evidence="2">The sequence shown here is derived from an EMBL/GenBank/DDBJ whole genome shotgun (WGS) entry which is preliminary data.</text>
</comment>